<evidence type="ECO:0000313" key="3">
    <source>
        <dbReference type="EMBL" id="KAI7806981.1"/>
    </source>
</evidence>
<protein>
    <submittedName>
        <fullName evidence="3">Protein asteroid-like protein 1</fullName>
    </submittedName>
</protein>
<dbReference type="PANTHER" id="PTHR15665">
    <property type="entry name" value="ASTEROID PROTEIN"/>
    <property type="match status" value="1"/>
</dbReference>
<dbReference type="InterPro" id="IPR029060">
    <property type="entry name" value="PIN-like_dom_sf"/>
</dbReference>
<dbReference type="AlphaFoldDB" id="A0A9W8C3P2"/>
<name>A0A9W8C3P2_TRIRA</name>
<reference evidence="3" key="1">
    <citation type="submission" date="2021-02" db="EMBL/GenBank/DDBJ databases">
        <title>Comparative genomics reveals that relaxation of natural selection precedes convergent phenotypic evolution of cavefish.</title>
        <authorList>
            <person name="Peng Z."/>
        </authorList>
    </citation>
    <scope>NUCLEOTIDE SEQUENCE</scope>
    <source>
        <tissue evidence="3">Muscle</tissue>
    </source>
</reference>
<evidence type="ECO:0000313" key="4">
    <source>
        <dbReference type="Proteomes" id="UP001059041"/>
    </source>
</evidence>
<organism evidence="3 4">
    <name type="scientific">Triplophysa rosa</name>
    <name type="common">Cave loach</name>
    <dbReference type="NCBI Taxonomy" id="992332"/>
    <lineage>
        <taxon>Eukaryota</taxon>
        <taxon>Metazoa</taxon>
        <taxon>Chordata</taxon>
        <taxon>Craniata</taxon>
        <taxon>Vertebrata</taxon>
        <taxon>Euteleostomi</taxon>
        <taxon>Actinopterygii</taxon>
        <taxon>Neopterygii</taxon>
        <taxon>Teleostei</taxon>
        <taxon>Ostariophysi</taxon>
        <taxon>Cypriniformes</taxon>
        <taxon>Nemacheilidae</taxon>
        <taxon>Triplophysa</taxon>
    </lineage>
</organism>
<evidence type="ECO:0000256" key="2">
    <source>
        <dbReference type="SAM" id="MobiDB-lite"/>
    </source>
</evidence>
<sequence length="618" mass="70201">GVQGLKSYIESKTGILTDLHFRDSRLIIDACNFYKTLYLKNDQDQKHGGDYDAFEDLITIFFTNLKDCDIRPYVVLDGGGHHTDKKFETTLNRDQDKGKKANELSLGNKGECFPLLIKNVFMQTLDKLKVPLIQCIEEADLEIAALAKQWKCPVLSNDSDFYIFDLKEGILPIEHFLWKKARVNKKSNEKYISTKHYRVERLCASFNNMNKVLLPVFACLLGNDYTNLQNIYRWERHSNGAGKFARIDGLLSWLSKSQSQNGAIHRVLELIRDRKKKDEVREALLEGIKEHEITGGSLAQFFDSKTPTACTGPLQDLPAWTVKHLNEGKMGSFLINILVLKWVKMLPQVEHFKRPSSNETSRPIRQVLYGLILLGEQQMADKHLLAAKASTGTDKCYVTEFDREGLNLTSSEVEAVQTKVKEGLQLKTLCEEPHNLRLQVFLDNLGVPSVTLGNIPPDLFFVVLVTRFWLVNAQPQPKLLHLWGGSGDGVRDSDSELKLKSQESIPLDLEVAHLYSQWQSCLWWALCLNRLLCLPLPEPECARLYRGTLVHRVVQELKGGITPESLLVRGSNAEQLFQQLEKAVLSLVDEDIITKIKGDNMQAQSRRPNAEQQESVCK</sequence>
<dbReference type="InterPro" id="IPR026832">
    <property type="entry name" value="Asteroid"/>
</dbReference>
<dbReference type="Gene3D" id="3.40.50.1010">
    <property type="entry name" value="5'-nuclease"/>
    <property type="match status" value="1"/>
</dbReference>
<comment type="similarity">
    <text evidence="1">Belongs to the asteroid family.</text>
</comment>
<feature type="compositionally biased region" description="Polar residues" evidence="2">
    <location>
        <begin position="601"/>
        <end position="618"/>
    </location>
</feature>
<dbReference type="PANTHER" id="PTHR15665:SF1">
    <property type="entry name" value="PROTEIN ASTEROID HOMOLOG 1"/>
    <property type="match status" value="1"/>
</dbReference>
<dbReference type="SUPFAM" id="SSF88723">
    <property type="entry name" value="PIN domain-like"/>
    <property type="match status" value="1"/>
</dbReference>
<dbReference type="Proteomes" id="UP001059041">
    <property type="component" value="Linkage Group LG8"/>
</dbReference>
<feature type="region of interest" description="Disordered" evidence="2">
    <location>
        <begin position="599"/>
        <end position="618"/>
    </location>
</feature>
<keyword evidence="4" id="KW-1185">Reference proteome</keyword>
<dbReference type="EMBL" id="JAFHDT010000008">
    <property type="protein sequence ID" value="KAI7806981.1"/>
    <property type="molecule type" value="Genomic_DNA"/>
</dbReference>
<feature type="non-terminal residue" evidence="3">
    <location>
        <position position="618"/>
    </location>
</feature>
<evidence type="ECO:0000256" key="1">
    <source>
        <dbReference type="ARBA" id="ARBA00007398"/>
    </source>
</evidence>
<proteinExistence type="inferred from homology"/>
<accession>A0A9W8C3P2</accession>
<gene>
    <name evidence="3" type="ORF">IRJ41_017011</name>
</gene>
<comment type="caution">
    <text evidence="3">The sequence shown here is derived from an EMBL/GenBank/DDBJ whole genome shotgun (WGS) entry which is preliminary data.</text>
</comment>